<dbReference type="EMBL" id="JBHUOX010000041">
    <property type="protein sequence ID" value="MFD3003759.1"/>
    <property type="molecule type" value="Genomic_DNA"/>
</dbReference>
<accession>A0ABW6C3F1</accession>
<organism evidence="6 7">
    <name type="scientific">Pontibacter toksunensis</name>
    <dbReference type="NCBI Taxonomy" id="1332631"/>
    <lineage>
        <taxon>Bacteria</taxon>
        <taxon>Pseudomonadati</taxon>
        <taxon>Bacteroidota</taxon>
        <taxon>Cytophagia</taxon>
        <taxon>Cytophagales</taxon>
        <taxon>Hymenobacteraceae</taxon>
        <taxon>Pontibacter</taxon>
    </lineage>
</organism>
<sequence>MKTIVTLSAAIFATTAAFSQTVKPTENKLHAGFVTPSNAAKPRVWWHWMNGNITKEGIRKDLMWMHRSGIGGFQNFDAGLTTPQIVDKRLTYMTPEWKDAFRFATLLADSLKLEMAIAGSPGWSESGGPWVPAKDGMKKLVWTETRVKGGKQFAGTLPKPPTTTGEFQNLPLPEEASIFTAKTAPPPEYYEDISVVAYRLPTADVPLSELAPKITSSAGSFTLAQLTDGDLANTSLLPSDSEEGFAWIQYEFSKPQTIKAVTVVGGGSRRPFGVPGPSEERSLEVSDDGVNFRRIAYIPVSTVAQRTIAIPATTARYFRVTFNNPPAPMSFGAITGGAAPKPPKGTEVGEVVLHPAARINRFEEKAGYGVAIDVNEHPTPITTDVIAEANVIDLTNKMNKDGTLNWTPPAGNWKIVRFGYSLTGKQNHPASPEATGLEVDKLDDRAIKDYFENYLNQYKDATGGLIGDKGGLQYIITDSYESGQNNWTPKMAEEFQKRRGYSLLPWMPVLTGAVVNSAEESEKFLWDYRKTIGELIAENHYDQLTTILDSYGMKRYSESHENGRVFIMDGMDVKRTAAVPMSAMWTAGGSSTVMAQADIRESASVAHIYGQNLVAAESLTAIGFGPNGAFSYSPKTLKPTADLELASGLNRFVIHTSVHQPVDEKIPGLGLGAFGQWFTRHETWSDQAKAWTDYLARSSYMLQQGKFVADVVYYYGEDNNITGLFGAKLPEVPEGYAYDFINPHALLNLLSVKGGRLVTPSGMSYAVLALDSNSVRMSLPVARKIRDLARAGAVVVGPKPIATPSLMEDEAEFEAIVQEVWGAGKGVNTVGKGKVHTEQPLEQVLASLQVAPDFEYAKPQGDGELLYVHRKLPGQDIYWVNNRKKEQQQVEATFRVDGKLPELWHPETGRIEPASYTTADGRTSVKLNLSPNDAVFVVFKENASQPTVALPAVKETQLTSLDNSWAVAFQPDRGAPAQIKMDKLASWTESDDPGVKYFSGAATYTQTLKAPRKWFGKGEQLWLDLGEVEELAEVTVNGKSLGVVWKEPYRVDVTNVLKPGKNTIEIKVVNLWVNRLIGDQQPGVEEKITYTTMPFYQANSPLLSSGLLGPVKIIAENKKGL</sequence>
<dbReference type="Gene3D" id="2.60.120.260">
    <property type="entry name" value="Galactose-binding domain-like"/>
    <property type="match status" value="2"/>
</dbReference>
<keyword evidence="7" id="KW-1185">Reference proteome</keyword>
<dbReference type="PANTHER" id="PTHR43817">
    <property type="entry name" value="GLYCOSYL HYDROLASE"/>
    <property type="match status" value="1"/>
</dbReference>
<evidence type="ECO:0000313" key="6">
    <source>
        <dbReference type="EMBL" id="MFD3003759.1"/>
    </source>
</evidence>
<feature type="domain" description="Beta-mannosidase-like galactose-binding" evidence="5">
    <location>
        <begin position="1002"/>
        <end position="1073"/>
    </location>
</feature>
<feature type="domain" description="F5/8 type C" evidence="4">
    <location>
        <begin position="216"/>
        <end position="324"/>
    </location>
</feature>
<dbReference type="Pfam" id="PF22666">
    <property type="entry name" value="Glyco_hydro_2_N2"/>
    <property type="match status" value="1"/>
</dbReference>
<evidence type="ECO:0000256" key="2">
    <source>
        <dbReference type="ARBA" id="ARBA00022801"/>
    </source>
</evidence>
<dbReference type="Proteomes" id="UP001597641">
    <property type="component" value="Unassembled WGS sequence"/>
</dbReference>
<proteinExistence type="predicted"/>
<comment type="caution">
    <text evidence="6">The sequence shown here is derived from an EMBL/GenBank/DDBJ whole genome shotgun (WGS) entry which is preliminary data.</text>
</comment>
<dbReference type="Pfam" id="PF00754">
    <property type="entry name" value="F5_F8_type_C"/>
    <property type="match status" value="1"/>
</dbReference>
<dbReference type="InterPro" id="IPR008979">
    <property type="entry name" value="Galactose-bd-like_sf"/>
</dbReference>
<evidence type="ECO:0000259" key="4">
    <source>
        <dbReference type="Pfam" id="PF00754"/>
    </source>
</evidence>
<feature type="chain" id="PRO_5046913103" evidence="3">
    <location>
        <begin position="20"/>
        <end position="1121"/>
    </location>
</feature>
<reference evidence="7" key="1">
    <citation type="journal article" date="2019" name="Int. J. Syst. Evol. Microbiol.">
        <title>The Global Catalogue of Microorganisms (GCM) 10K type strain sequencing project: providing services to taxonomists for standard genome sequencing and annotation.</title>
        <authorList>
            <consortium name="The Broad Institute Genomics Platform"/>
            <consortium name="The Broad Institute Genome Sequencing Center for Infectious Disease"/>
            <person name="Wu L."/>
            <person name="Ma J."/>
        </authorList>
    </citation>
    <scope>NUCLEOTIDE SEQUENCE [LARGE SCALE GENOMIC DNA]</scope>
    <source>
        <strain evidence="7">KCTC 23984</strain>
    </source>
</reference>
<feature type="signal peptide" evidence="3">
    <location>
        <begin position="1"/>
        <end position="19"/>
    </location>
</feature>
<gene>
    <name evidence="6" type="ORF">ACFS7Z_25610</name>
</gene>
<dbReference type="NCBIfam" id="NF045579">
    <property type="entry name" value="rhamnoside_JR"/>
    <property type="match status" value="1"/>
</dbReference>
<dbReference type="PANTHER" id="PTHR43817:SF1">
    <property type="entry name" value="HYDROLASE, FAMILY 43, PUTATIVE (AFU_ORTHOLOGUE AFUA_3G01660)-RELATED"/>
    <property type="match status" value="1"/>
</dbReference>
<keyword evidence="1 3" id="KW-0732">Signal</keyword>
<dbReference type="SUPFAM" id="SSF49785">
    <property type="entry name" value="Galactose-binding domain-like"/>
    <property type="match status" value="2"/>
</dbReference>
<dbReference type="GO" id="GO:0016787">
    <property type="term" value="F:hydrolase activity"/>
    <property type="evidence" value="ECO:0007669"/>
    <property type="project" value="UniProtKB-KW"/>
</dbReference>
<keyword evidence="2 6" id="KW-0378">Hydrolase</keyword>
<protein>
    <submittedName>
        <fullName evidence="6">Glycosyl hydrolase</fullName>
    </submittedName>
</protein>
<evidence type="ECO:0000256" key="3">
    <source>
        <dbReference type="SAM" id="SignalP"/>
    </source>
</evidence>
<dbReference type="InterPro" id="IPR054593">
    <property type="entry name" value="Beta-mannosidase-like_N2"/>
</dbReference>
<dbReference type="RefSeq" id="WP_377491772.1">
    <property type="nucleotide sequence ID" value="NZ_JBHUOX010000041.1"/>
</dbReference>
<evidence type="ECO:0000313" key="7">
    <source>
        <dbReference type="Proteomes" id="UP001597641"/>
    </source>
</evidence>
<dbReference type="InterPro" id="IPR000421">
    <property type="entry name" value="FA58C"/>
</dbReference>
<dbReference type="Pfam" id="PF17132">
    <property type="entry name" value="Glyco_hydro_106"/>
    <property type="match status" value="1"/>
</dbReference>
<evidence type="ECO:0000259" key="5">
    <source>
        <dbReference type="Pfam" id="PF22666"/>
    </source>
</evidence>
<name>A0ABW6C3F1_9BACT</name>
<evidence type="ECO:0000256" key="1">
    <source>
        <dbReference type="ARBA" id="ARBA00022729"/>
    </source>
</evidence>